<dbReference type="InterPro" id="IPR000895">
    <property type="entry name" value="Transthyretin/HIU_hydrolase"/>
</dbReference>
<evidence type="ECO:0000313" key="11">
    <source>
        <dbReference type="Proteomes" id="UP000232323"/>
    </source>
</evidence>
<evidence type="ECO:0000313" key="10">
    <source>
        <dbReference type="EMBL" id="GAX73777.1"/>
    </source>
</evidence>
<comment type="subunit">
    <text evidence="4">Homotetramer.</text>
</comment>
<dbReference type="InterPro" id="IPR023419">
    <property type="entry name" value="Transthyretin_CS"/>
</dbReference>
<dbReference type="Gene3D" id="2.60.40.180">
    <property type="entry name" value="Transthyretin/hydroxyisourate hydrolase domain"/>
    <property type="match status" value="1"/>
</dbReference>
<organism evidence="10 11">
    <name type="scientific">Chlamydomonas eustigma</name>
    <dbReference type="NCBI Taxonomy" id="1157962"/>
    <lineage>
        <taxon>Eukaryota</taxon>
        <taxon>Viridiplantae</taxon>
        <taxon>Chlorophyta</taxon>
        <taxon>core chlorophytes</taxon>
        <taxon>Chlorophyceae</taxon>
        <taxon>CS clade</taxon>
        <taxon>Chlamydomonadales</taxon>
        <taxon>Chlamydomonadaceae</taxon>
        <taxon>Chlamydomonas</taxon>
    </lineage>
</organism>
<dbReference type="OrthoDB" id="10265230at2759"/>
<dbReference type="PRINTS" id="PR00189">
    <property type="entry name" value="TRNSTHYRETIN"/>
</dbReference>
<feature type="binding site" evidence="8">
    <location>
        <position position="182"/>
    </location>
    <ligand>
        <name>substrate</name>
    </ligand>
</feature>
<dbReference type="SMART" id="SM00095">
    <property type="entry name" value="TR_THY"/>
    <property type="match status" value="1"/>
</dbReference>
<evidence type="ECO:0000256" key="5">
    <source>
        <dbReference type="ARBA" id="ARBA00012609"/>
    </source>
</evidence>
<evidence type="ECO:0000256" key="7">
    <source>
        <dbReference type="ARBA" id="ARBA00022801"/>
    </source>
</evidence>
<reference evidence="10 11" key="1">
    <citation type="submission" date="2017-08" db="EMBL/GenBank/DDBJ databases">
        <title>Acidophilic green algal genome provides insights into adaptation to an acidic environment.</title>
        <authorList>
            <person name="Hirooka S."/>
            <person name="Hirose Y."/>
            <person name="Kanesaki Y."/>
            <person name="Higuchi S."/>
            <person name="Fujiwara T."/>
            <person name="Onuma R."/>
            <person name="Era A."/>
            <person name="Ohbayashi R."/>
            <person name="Uzuka A."/>
            <person name="Nozaki H."/>
            <person name="Yoshikawa H."/>
            <person name="Miyagishima S.Y."/>
        </authorList>
    </citation>
    <scope>NUCLEOTIDE SEQUENCE [LARGE SCALE GENOMIC DNA]</scope>
    <source>
        <strain evidence="10 11">NIES-2499</strain>
    </source>
</reference>
<dbReference type="Proteomes" id="UP000232323">
    <property type="component" value="Unassembled WGS sequence"/>
</dbReference>
<evidence type="ECO:0000256" key="4">
    <source>
        <dbReference type="ARBA" id="ARBA00011881"/>
    </source>
</evidence>
<dbReference type="Pfam" id="PF00576">
    <property type="entry name" value="Transthyretin"/>
    <property type="match status" value="1"/>
</dbReference>
<evidence type="ECO:0000256" key="6">
    <source>
        <dbReference type="ARBA" id="ARBA00022631"/>
    </source>
</evidence>
<dbReference type="SUPFAM" id="SSF49472">
    <property type="entry name" value="Transthyretin (synonym: prealbumin)"/>
    <property type="match status" value="1"/>
</dbReference>
<keyword evidence="7" id="KW-0378">Hydrolase</keyword>
<comment type="caution">
    <text evidence="10">The sequence shown here is derived from an EMBL/GenBank/DDBJ whole genome shotgun (WGS) entry which is preliminary data.</text>
</comment>
<evidence type="ECO:0000256" key="8">
    <source>
        <dbReference type="PIRSR" id="PIRSR600895-51"/>
    </source>
</evidence>
<evidence type="ECO:0000256" key="1">
    <source>
        <dbReference type="ARBA" id="ARBA00001043"/>
    </source>
</evidence>
<dbReference type="GO" id="GO:0006144">
    <property type="term" value="P:purine nucleobase metabolic process"/>
    <property type="evidence" value="ECO:0007669"/>
    <property type="project" value="UniProtKB-KW"/>
</dbReference>
<keyword evidence="6" id="KW-0659">Purine metabolism</keyword>
<comment type="function">
    <text evidence="2">Catalyzes the hydrolysis of 5-hydroxyisourate (HIU) to 2-oxo-4-hydroxy-4-carboxy-5-ureidoimidazoline (OHCU).</text>
</comment>
<dbReference type="InterPro" id="IPR023416">
    <property type="entry name" value="Transthyretin/HIU_hydrolase_d"/>
</dbReference>
<comment type="similarity">
    <text evidence="3">Belongs to the transthyretin family. 5-hydroxyisourate hydrolase subfamily.</text>
</comment>
<sequence>MNALPYEELQTAAREQMKIAELRLGNLFGLSADLELQRQAQKRADQVLNQLTSAHASAPLRSPITCHVLDSAQGVPAQGMPLALFKLEEHSNLWEKLSSGVTNEDGRVGGLLPPSNYLAPGKYRMFFDTSTYFNACKLKHPNFFSDIPFYPEVTIDFDIAPEKATEHYHIPLLLSPYGYSTYRGS</sequence>
<accession>A0A250WSF4</accession>
<keyword evidence="11" id="KW-1185">Reference proteome</keyword>
<dbReference type="PROSITE" id="PS00769">
    <property type="entry name" value="TRANSTHYRETIN_2"/>
    <property type="match status" value="1"/>
</dbReference>
<evidence type="ECO:0000256" key="2">
    <source>
        <dbReference type="ARBA" id="ARBA00002704"/>
    </source>
</evidence>
<evidence type="ECO:0000256" key="3">
    <source>
        <dbReference type="ARBA" id="ARBA00009850"/>
    </source>
</evidence>
<evidence type="ECO:0000259" key="9">
    <source>
        <dbReference type="SMART" id="SM00095"/>
    </source>
</evidence>
<dbReference type="STRING" id="1157962.A0A250WSF4"/>
<dbReference type="CDD" id="cd05822">
    <property type="entry name" value="TLP_HIUase"/>
    <property type="match status" value="1"/>
</dbReference>
<proteinExistence type="inferred from homology"/>
<name>A0A250WSF4_9CHLO</name>
<gene>
    <name evidence="10" type="ORF">CEUSTIGMA_g1228.t1</name>
</gene>
<dbReference type="PANTHER" id="PTHR10395:SF7">
    <property type="entry name" value="5-HYDROXYISOURATE HYDROLASE"/>
    <property type="match status" value="1"/>
</dbReference>
<dbReference type="PANTHER" id="PTHR10395">
    <property type="entry name" value="URICASE AND TRANSTHYRETIN-RELATED"/>
    <property type="match status" value="1"/>
</dbReference>
<dbReference type="GO" id="GO:0033971">
    <property type="term" value="F:hydroxyisourate hydrolase activity"/>
    <property type="evidence" value="ECO:0007669"/>
    <property type="project" value="UniProtKB-EC"/>
</dbReference>
<feature type="domain" description="Transthyretin/hydroxyisourate hydrolase" evidence="9">
    <location>
        <begin position="61"/>
        <end position="184"/>
    </location>
</feature>
<dbReference type="InterPro" id="IPR014306">
    <property type="entry name" value="Hydroxyisourate_hydrolase"/>
</dbReference>
<protein>
    <recommendedName>
        <fullName evidence="5">hydroxyisourate hydrolase</fullName>
        <ecNumber evidence="5">3.5.2.17</ecNumber>
    </recommendedName>
</protein>
<dbReference type="InterPro" id="IPR036817">
    <property type="entry name" value="Transthyretin/HIU_hydrolase_sf"/>
</dbReference>
<dbReference type="EMBL" id="BEGY01000005">
    <property type="protein sequence ID" value="GAX73777.1"/>
    <property type="molecule type" value="Genomic_DNA"/>
</dbReference>
<feature type="binding site" evidence="8">
    <location>
        <position position="67"/>
    </location>
    <ligand>
        <name>substrate</name>
    </ligand>
</feature>
<dbReference type="NCBIfam" id="TIGR02962">
    <property type="entry name" value="hdxy_isourate"/>
    <property type="match status" value="1"/>
</dbReference>
<feature type="binding site" evidence="8">
    <location>
        <position position="107"/>
    </location>
    <ligand>
        <name>substrate</name>
    </ligand>
</feature>
<dbReference type="AlphaFoldDB" id="A0A250WSF4"/>
<dbReference type="EC" id="3.5.2.17" evidence="5"/>
<comment type="catalytic activity">
    <reaction evidence="1">
        <text>5-hydroxyisourate + H2O = 5-hydroxy-2-oxo-4-ureido-2,5-dihydro-1H-imidazole-5-carboxylate + H(+)</text>
        <dbReference type="Rhea" id="RHEA:23736"/>
        <dbReference type="ChEBI" id="CHEBI:15377"/>
        <dbReference type="ChEBI" id="CHEBI:15378"/>
        <dbReference type="ChEBI" id="CHEBI:18072"/>
        <dbReference type="ChEBI" id="CHEBI:58639"/>
        <dbReference type="EC" id="3.5.2.17"/>
    </reaction>
</comment>